<dbReference type="AlphaFoldDB" id="A0A1G8BHJ7"/>
<evidence type="ECO:0000313" key="2">
    <source>
        <dbReference type="Proteomes" id="UP000199163"/>
    </source>
</evidence>
<evidence type="ECO:0000313" key="1">
    <source>
        <dbReference type="EMBL" id="SDH32050.1"/>
    </source>
</evidence>
<dbReference type="EMBL" id="FNDK01000004">
    <property type="protein sequence ID" value="SDH32050.1"/>
    <property type="molecule type" value="Genomic_DNA"/>
</dbReference>
<gene>
    <name evidence="1" type="ORF">SAMN05192534_10433</name>
</gene>
<proteinExistence type="predicted"/>
<dbReference type="RefSeq" id="WP_091271860.1">
    <property type="nucleotide sequence ID" value="NZ_FNDK01000004.1"/>
</dbReference>
<dbReference type="STRING" id="568899.SAMN05192534_10433"/>
<keyword evidence="2" id="KW-1185">Reference proteome</keyword>
<dbReference type="Proteomes" id="UP000199163">
    <property type="component" value="Unassembled WGS sequence"/>
</dbReference>
<dbReference type="Pfam" id="PF11167">
    <property type="entry name" value="DUF2953"/>
    <property type="match status" value="1"/>
</dbReference>
<reference evidence="1 2" key="1">
    <citation type="submission" date="2016-10" db="EMBL/GenBank/DDBJ databases">
        <authorList>
            <person name="de Groot N.N."/>
        </authorList>
    </citation>
    <scope>NUCLEOTIDE SEQUENCE [LARGE SCALE GENOMIC DNA]</scope>
    <source>
        <strain evidence="1 2">DSM 21632</strain>
    </source>
</reference>
<organism evidence="1 2">
    <name type="scientific">Alteribacillus persepolensis</name>
    <dbReference type="NCBI Taxonomy" id="568899"/>
    <lineage>
        <taxon>Bacteria</taxon>
        <taxon>Bacillati</taxon>
        <taxon>Bacillota</taxon>
        <taxon>Bacilli</taxon>
        <taxon>Bacillales</taxon>
        <taxon>Bacillaceae</taxon>
        <taxon>Alteribacillus</taxon>
    </lineage>
</organism>
<accession>A0A1G8BHJ7</accession>
<sequence>MILLLLLAVFFLLTLFIAATPVETYIEFVRKDKKQDIRVKITVWYFFYKTFEIPVMSFDEESASIVFKEKSKASVGDAKEKDVKETPQEMKSQLEMLRLWLNHIQGLRPIAASFLKKIKMYEFTWKSEIGTGDAAWTGFLSGMLWSVKGGAQALAFSVFTRKCTPEMSIHANFQQKKLNTTFSCMFFMRLGHAIIAGIRVIKHMNGNVFKLWQQTKAEINSKEAS</sequence>
<dbReference type="OrthoDB" id="1683589at2"/>
<dbReference type="InterPro" id="IPR021338">
    <property type="entry name" value="DUF2953"/>
</dbReference>
<name>A0A1G8BHJ7_9BACI</name>
<protein>
    <recommendedName>
        <fullName evidence="3">DUF2953 domain-containing protein</fullName>
    </recommendedName>
</protein>
<evidence type="ECO:0008006" key="3">
    <source>
        <dbReference type="Google" id="ProtNLM"/>
    </source>
</evidence>